<reference evidence="1" key="1">
    <citation type="submission" date="2020-08" db="EMBL/GenBank/DDBJ databases">
        <title>Multicomponent nature underlies the extraordinary mechanical properties of spider dragline silk.</title>
        <authorList>
            <person name="Kono N."/>
            <person name="Nakamura H."/>
            <person name="Mori M."/>
            <person name="Yoshida Y."/>
            <person name="Ohtoshi R."/>
            <person name="Malay A.D."/>
            <person name="Moran D.A.P."/>
            <person name="Tomita M."/>
            <person name="Numata K."/>
            <person name="Arakawa K."/>
        </authorList>
    </citation>
    <scope>NUCLEOTIDE SEQUENCE</scope>
</reference>
<sequence>MVGCVFMRYRWDWVYGLLARSGQSELLLLLGFFLYRSILDLSAGLDGDVLTCYEGDAIHGTCLFYYFLMGIPPACPGAGPGNDHRVVM</sequence>
<protein>
    <submittedName>
        <fullName evidence="1">Uncharacterized protein</fullName>
    </submittedName>
</protein>
<dbReference type="Proteomes" id="UP000887013">
    <property type="component" value="Unassembled WGS sequence"/>
</dbReference>
<evidence type="ECO:0000313" key="2">
    <source>
        <dbReference type="Proteomes" id="UP000887013"/>
    </source>
</evidence>
<comment type="caution">
    <text evidence="1">The sequence shown here is derived from an EMBL/GenBank/DDBJ whole genome shotgun (WGS) entry which is preliminary data.</text>
</comment>
<gene>
    <name evidence="1" type="ORF">NPIL_20381</name>
</gene>
<keyword evidence="2" id="KW-1185">Reference proteome</keyword>
<name>A0A8X6P292_NEPPI</name>
<proteinExistence type="predicted"/>
<dbReference type="EMBL" id="BMAW01064315">
    <property type="protein sequence ID" value="GFT44548.1"/>
    <property type="molecule type" value="Genomic_DNA"/>
</dbReference>
<dbReference type="AlphaFoldDB" id="A0A8X6P292"/>
<evidence type="ECO:0000313" key="1">
    <source>
        <dbReference type="EMBL" id="GFT44548.1"/>
    </source>
</evidence>
<accession>A0A8X6P292</accession>
<organism evidence="1 2">
    <name type="scientific">Nephila pilipes</name>
    <name type="common">Giant wood spider</name>
    <name type="synonym">Nephila maculata</name>
    <dbReference type="NCBI Taxonomy" id="299642"/>
    <lineage>
        <taxon>Eukaryota</taxon>
        <taxon>Metazoa</taxon>
        <taxon>Ecdysozoa</taxon>
        <taxon>Arthropoda</taxon>
        <taxon>Chelicerata</taxon>
        <taxon>Arachnida</taxon>
        <taxon>Araneae</taxon>
        <taxon>Araneomorphae</taxon>
        <taxon>Entelegynae</taxon>
        <taxon>Araneoidea</taxon>
        <taxon>Nephilidae</taxon>
        <taxon>Nephila</taxon>
    </lineage>
</organism>